<sequence>MFQKKKIILSYDYELFFGDRSGTVVKSLIEPTNLLLNAMDSVGFKGNFFVDWQMLKYLKEANTERTLADYQLIVDQLKDMVCRGHRIELHIHPHWVDAKYNGDGTWDFFEFRHYSLNSFSEQEIVDMFVEGTNLLTNIAREVDSDYKIVAFRAGGWAVQPFDKLKKGFQKAGIKIDSSVARGAYGKNKYSYFNFIDSPDGEMWRYENDVIIPDDKGEFIEVPISSYRRTIVYRGLDWINKKVFNDLKCITDGTHIRGDYQEEAKPDNYVNYSRYTFSQRSIPTILLAFFVNNKDLITYIDHPKDLSLSTLHVIKILSKYSNTVMYKSLL</sequence>
<dbReference type="InterPro" id="IPR011330">
    <property type="entry name" value="Glyco_hydro/deAcase_b/a-brl"/>
</dbReference>
<protein>
    <recommendedName>
        <fullName evidence="3">Polysaccharide deacetylase</fullName>
    </recommendedName>
</protein>
<reference evidence="1 2" key="1">
    <citation type="submission" date="2018-06" db="EMBL/GenBank/DDBJ databases">
        <authorList>
            <consortium name="Pathogen Informatics"/>
            <person name="Doyle S."/>
        </authorList>
    </citation>
    <scope>NUCLEOTIDE SEQUENCE [LARGE SCALE GENOMIC DNA]</scope>
    <source>
        <strain evidence="1 2">NCTC11155</strain>
    </source>
</reference>
<dbReference type="EMBL" id="UFSX01000001">
    <property type="protein sequence ID" value="SUV29045.1"/>
    <property type="molecule type" value="Genomic_DNA"/>
</dbReference>
<evidence type="ECO:0000313" key="2">
    <source>
        <dbReference type="Proteomes" id="UP000254424"/>
    </source>
</evidence>
<dbReference type="GeneID" id="93070938"/>
<dbReference type="CDD" id="cd10932">
    <property type="entry name" value="CE4_u8"/>
    <property type="match status" value="1"/>
</dbReference>
<gene>
    <name evidence="1" type="ORF">NCTC11155_01012</name>
</gene>
<dbReference type="GO" id="GO:0005975">
    <property type="term" value="P:carbohydrate metabolic process"/>
    <property type="evidence" value="ECO:0007669"/>
    <property type="project" value="InterPro"/>
</dbReference>
<dbReference type="STRING" id="483216.BACEGG_02830"/>
<dbReference type="AlphaFoldDB" id="A0A380YJL8"/>
<name>A0A380YJL8_9BACE</name>
<dbReference type="RefSeq" id="WP_004291139.1">
    <property type="nucleotide sequence ID" value="NZ_CABKNQ010000018.1"/>
</dbReference>
<accession>A0A380YJL8</accession>
<evidence type="ECO:0008006" key="3">
    <source>
        <dbReference type="Google" id="ProtNLM"/>
    </source>
</evidence>
<evidence type="ECO:0000313" key="1">
    <source>
        <dbReference type="EMBL" id="SUV29045.1"/>
    </source>
</evidence>
<dbReference type="SUPFAM" id="SSF88713">
    <property type="entry name" value="Glycoside hydrolase/deacetylase"/>
    <property type="match status" value="1"/>
</dbReference>
<dbReference type="Proteomes" id="UP000254424">
    <property type="component" value="Unassembled WGS sequence"/>
</dbReference>
<proteinExistence type="predicted"/>
<organism evidence="1 2">
    <name type="scientific">Bacteroides eggerthii</name>
    <dbReference type="NCBI Taxonomy" id="28111"/>
    <lineage>
        <taxon>Bacteria</taxon>
        <taxon>Pseudomonadati</taxon>
        <taxon>Bacteroidota</taxon>
        <taxon>Bacteroidia</taxon>
        <taxon>Bacteroidales</taxon>
        <taxon>Bacteroidaceae</taxon>
        <taxon>Bacteroides</taxon>
    </lineage>
</organism>
<dbReference type="Gene3D" id="3.20.20.370">
    <property type="entry name" value="Glycoside hydrolase/deacetylase"/>
    <property type="match status" value="1"/>
</dbReference>
<dbReference type="OrthoDB" id="8597776at2"/>